<dbReference type="InterPro" id="IPR013154">
    <property type="entry name" value="ADH-like_N"/>
</dbReference>
<keyword evidence="2" id="KW-0560">Oxidoreductase</keyword>
<dbReference type="GO" id="GO:0016651">
    <property type="term" value="F:oxidoreductase activity, acting on NAD(P)H"/>
    <property type="evidence" value="ECO:0007669"/>
    <property type="project" value="TreeGrafter"/>
</dbReference>
<dbReference type="Pfam" id="PF13602">
    <property type="entry name" value="ADH_zinc_N_2"/>
    <property type="match status" value="1"/>
</dbReference>
<dbReference type="InterPro" id="IPR036291">
    <property type="entry name" value="NAD(P)-bd_dom_sf"/>
</dbReference>
<accession>A0A7S1PPT9</accession>
<dbReference type="SUPFAM" id="SSF50129">
    <property type="entry name" value="GroES-like"/>
    <property type="match status" value="1"/>
</dbReference>
<dbReference type="InterPro" id="IPR011032">
    <property type="entry name" value="GroES-like_sf"/>
</dbReference>
<dbReference type="EMBL" id="HBGF01005622">
    <property type="protein sequence ID" value="CAD9094755.1"/>
    <property type="molecule type" value="Transcribed_RNA"/>
</dbReference>
<dbReference type="Pfam" id="PF08240">
    <property type="entry name" value="ADH_N"/>
    <property type="match status" value="1"/>
</dbReference>
<proteinExistence type="predicted"/>
<evidence type="ECO:0000259" key="3">
    <source>
        <dbReference type="SMART" id="SM00829"/>
    </source>
</evidence>
<dbReference type="InterPro" id="IPR020843">
    <property type="entry name" value="ER"/>
</dbReference>
<dbReference type="AlphaFoldDB" id="A0A7S1PPT9"/>
<dbReference type="SMART" id="SM00829">
    <property type="entry name" value="PKS_ER"/>
    <property type="match status" value="1"/>
</dbReference>
<dbReference type="SUPFAM" id="SSF51735">
    <property type="entry name" value="NAD(P)-binding Rossmann-fold domains"/>
    <property type="match status" value="1"/>
</dbReference>
<dbReference type="GO" id="GO:0070402">
    <property type="term" value="F:NADPH binding"/>
    <property type="evidence" value="ECO:0007669"/>
    <property type="project" value="TreeGrafter"/>
</dbReference>
<evidence type="ECO:0000256" key="2">
    <source>
        <dbReference type="ARBA" id="ARBA00023002"/>
    </source>
</evidence>
<feature type="domain" description="Enoyl reductase (ER)" evidence="3">
    <location>
        <begin position="23"/>
        <end position="367"/>
    </location>
</feature>
<dbReference type="CDD" id="cd05276">
    <property type="entry name" value="p53_inducible_oxidoreductase"/>
    <property type="match status" value="1"/>
</dbReference>
<gene>
    <name evidence="4" type="ORF">NDES1114_LOCUS3829</name>
</gene>
<dbReference type="Gene3D" id="3.90.180.10">
    <property type="entry name" value="Medium-chain alcohol dehydrogenases, catalytic domain"/>
    <property type="match status" value="1"/>
</dbReference>
<dbReference type="PANTHER" id="PTHR48106:SF18">
    <property type="entry name" value="QUINONE OXIDOREDUCTASE PIG3"/>
    <property type="match status" value="1"/>
</dbReference>
<protein>
    <recommendedName>
        <fullName evidence="3">Enoyl reductase (ER) domain-containing protein</fullName>
    </recommendedName>
</protein>
<dbReference type="PANTHER" id="PTHR48106">
    <property type="entry name" value="QUINONE OXIDOREDUCTASE PIG3-RELATED"/>
    <property type="match status" value="1"/>
</dbReference>
<evidence type="ECO:0000256" key="1">
    <source>
        <dbReference type="ARBA" id="ARBA00022857"/>
    </source>
</evidence>
<name>A0A7S1PPT9_NEODS</name>
<evidence type="ECO:0000313" key="4">
    <source>
        <dbReference type="EMBL" id="CAD9094755.1"/>
    </source>
</evidence>
<keyword evidence="1" id="KW-0521">NADP</keyword>
<dbReference type="Gene3D" id="3.40.50.720">
    <property type="entry name" value="NAD(P)-binding Rossmann-like Domain"/>
    <property type="match status" value="1"/>
</dbReference>
<reference evidence="4" key="1">
    <citation type="submission" date="2021-01" db="EMBL/GenBank/DDBJ databases">
        <authorList>
            <person name="Corre E."/>
            <person name="Pelletier E."/>
            <person name="Niang G."/>
            <person name="Scheremetjew M."/>
            <person name="Finn R."/>
            <person name="Kale V."/>
            <person name="Holt S."/>
            <person name="Cochrane G."/>
            <person name="Meng A."/>
            <person name="Brown T."/>
            <person name="Cohen L."/>
        </authorList>
    </citation>
    <scope>NUCLEOTIDE SEQUENCE</scope>
    <source>
        <strain evidence="4">CCAP 1951/1</strain>
    </source>
</reference>
<dbReference type="InterPro" id="IPR014189">
    <property type="entry name" value="Quinone_OxRdtase_PIG3"/>
</dbReference>
<sequence length="376" mass="40001">MLRRCPVAFAPRMMRAVKITAYGGPEKLAVTNIQRPVLETGEVLVKVAATSINRGDIAQRKGLYPPPLGVTDTPGMEFSGTVVDMEASLEDAPGYVPEIGSRVMGIVAGGGYAEYVAVPASLCIPVPSAISLTQAAAIPETYLTAFQAMHHHAGLLPDKAGAAQYGAGLKTRPPAAALGRRYRMLVHAGASGVGIAACQIAKLFEITSITTSSEAKVEACQQWATYAVSRTPNESGDVFAEKVEAAVGKSGVDLIIDPVFGGRYLQEDGQLLAMDGTVVVLSFLGGSKTELDGPTFFQRRATIRFSALRNQSDFYKTSLTQAFRARIMPYIQSGKIKPVVAKTVSLDQIQDAHRMVEANELTGKCVVVVDPKLAEK</sequence>
<organism evidence="4">
    <name type="scientific">Neobodo designis</name>
    <name type="common">Flagellated protozoan</name>
    <name type="synonym">Bodo designis</name>
    <dbReference type="NCBI Taxonomy" id="312471"/>
    <lineage>
        <taxon>Eukaryota</taxon>
        <taxon>Discoba</taxon>
        <taxon>Euglenozoa</taxon>
        <taxon>Kinetoplastea</taxon>
        <taxon>Metakinetoplastina</taxon>
        <taxon>Neobodonida</taxon>
        <taxon>Neobodo</taxon>
    </lineage>
</organism>